<dbReference type="Gene3D" id="1.10.1280.10">
    <property type="entry name" value="Di-copper center containing domain from catechol oxidase"/>
    <property type="match status" value="1"/>
</dbReference>
<keyword evidence="6" id="KW-1185">Reference proteome</keyword>
<evidence type="ECO:0000313" key="5">
    <source>
        <dbReference type="EMBL" id="KAK9760794.1"/>
    </source>
</evidence>
<protein>
    <recommendedName>
        <fullName evidence="4">Tyrosinase copper-binding domain-containing protein</fullName>
    </recommendedName>
</protein>
<evidence type="ECO:0000256" key="1">
    <source>
        <dbReference type="ARBA" id="ARBA00022723"/>
    </source>
</evidence>
<reference evidence="5 6" key="1">
    <citation type="submission" date="2023-04" db="EMBL/GenBank/DDBJ databases">
        <title>Genome of Basidiobolus ranarum AG-B5.</title>
        <authorList>
            <person name="Stajich J.E."/>
            <person name="Carter-House D."/>
            <person name="Gryganskyi A."/>
        </authorList>
    </citation>
    <scope>NUCLEOTIDE SEQUENCE [LARGE SCALE GENOMIC DNA]</scope>
    <source>
        <strain evidence="5 6">AG-B5</strain>
    </source>
</reference>
<evidence type="ECO:0000256" key="2">
    <source>
        <dbReference type="ARBA" id="ARBA00023008"/>
    </source>
</evidence>
<dbReference type="PANTHER" id="PTHR11474">
    <property type="entry name" value="TYROSINASE FAMILY MEMBER"/>
    <property type="match status" value="1"/>
</dbReference>
<feature type="domain" description="Tyrosinase copper-binding" evidence="4">
    <location>
        <begin position="58"/>
        <end position="106"/>
    </location>
</feature>
<sequence>MQFAKKFTLALLLASTSITMVSGQGCGGMRVRREFRQLSNGEKTAFVEAVNVLKKNGAYDRLVNVHLTYVPHAHSTAPFFPWHRVFIHQFENALRSVNPSITLPYW</sequence>
<keyword evidence="2" id="KW-0186">Copper</keyword>
<evidence type="ECO:0000313" key="6">
    <source>
        <dbReference type="Proteomes" id="UP001479436"/>
    </source>
</evidence>
<keyword evidence="1" id="KW-0479">Metal-binding</keyword>
<dbReference type="PROSITE" id="PS51257">
    <property type="entry name" value="PROKAR_LIPOPROTEIN"/>
    <property type="match status" value="1"/>
</dbReference>
<dbReference type="InterPro" id="IPR002227">
    <property type="entry name" value="Tyrosinase_Cu-bd"/>
</dbReference>
<dbReference type="InterPro" id="IPR008922">
    <property type="entry name" value="Di-copper_centre_dom_sf"/>
</dbReference>
<name>A0ABR2WH25_9FUNG</name>
<dbReference type="Proteomes" id="UP001479436">
    <property type="component" value="Unassembled WGS sequence"/>
</dbReference>
<dbReference type="InterPro" id="IPR050316">
    <property type="entry name" value="Tyrosinase/Hemocyanin"/>
</dbReference>
<dbReference type="PANTHER" id="PTHR11474:SF126">
    <property type="entry name" value="TYROSINASE-LIKE PROTEIN TYR-1-RELATED"/>
    <property type="match status" value="1"/>
</dbReference>
<keyword evidence="3" id="KW-0732">Signal</keyword>
<organism evidence="5 6">
    <name type="scientific">Basidiobolus ranarum</name>
    <dbReference type="NCBI Taxonomy" id="34480"/>
    <lineage>
        <taxon>Eukaryota</taxon>
        <taxon>Fungi</taxon>
        <taxon>Fungi incertae sedis</taxon>
        <taxon>Zoopagomycota</taxon>
        <taxon>Entomophthoromycotina</taxon>
        <taxon>Basidiobolomycetes</taxon>
        <taxon>Basidiobolales</taxon>
        <taxon>Basidiobolaceae</taxon>
        <taxon>Basidiobolus</taxon>
    </lineage>
</organism>
<proteinExistence type="predicted"/>
<dbReference type="SUPFAM" id="SSF48056">
    <property type="entry name" value="Di-copper centre-containing domain"/>
    <property type="match status" value="1"/>
</dbReference>
<comment type="caution">
    <text evidence="5">The sequence shown here is derived from an EMBL/GenBank/DDBJ whole genome shotgun (WGS) entry which is preliminary data.</text>
</comment>
<dbReference type="EMBL" id="JASJQH010001792">
    <property type="protein sequence ID" value="KAK9760794.1"/>
    <property type="molecule type" value="Genomic_DNA"/>
</dbReference>
<feature type="non-terminal residue" evidence="5">
    <location>
        <position position="106"/>
    </location>
</feature>
<feature type="signal peptide" evidence="3">
    <location>
        <begin position="1"/>
        <end position="23"/>
    </location>
</feature>
<feature type="chain" id="PRO_5047011325" description="Tyrosinase copper-binding domain-containing protein" evidence="3">
    <location>
        <begin position="24"/>
        <end position="106"/>
    </location>
</feature>
<evidence type="ECO:0000259" key="4">
    <source>
        <dbReference type="Pfam" id="PF00264"/>
    </source>
</evidence>
<accession>A0ABR2WH25</accession>
<gene>
    <name evidence="5" type="ORF">K7432_014813</name>
</gene>
<evidence type="ECO:0000256" key="3">
    <source>
        <dbReference type="SAM" id="SignalP"/>
    </source>
</evidence>
<dbReference type="Pfam" id="PF00264">
    <property type="entry name" value="Tyrosinase"/>
    <property type="match status" value="1"/>
</dbReference>